<evidence type="ECO:0000259" key="8">
    <source>
        <dbReference type="Pfam" id="PF06808"/>
    </source>
</evidence>
<protein>
    <recommendedName>
        <fullName evidence="7">TRAP transporter large permease protein</fullName>
    </recommendedName>
</protein>
<dbReference type="EMBL" id="SMAK01000001">
    <property type="protein sequence ID" value="TCT13556.1"/>
    <property type="molecule type" value="Genomic_DNA"/>
</dbReference>
<dbReference type="RefSeq" id="WP_132804931.1">
    <property type="nucleotide sequence ID" value="NZ_SMAK01000001.1"/>
</dbReference>
<evidence type="ECO:0000256" key="7">
    <source>
        <dbReference type="RuleBase" id="RU369079"/>
    </source>
</evidence>
<dbReference type="Proteomes" id="UP000295678">
    <property type="component" value="Unassembled WGS sequence"/>
</dbReference>
<keyword evidence="3 7" id="KW-0997">Cell inner membrane</keyword>
<evidence type="ECO:0000256" key="4">
    <source>
        <dbReference type="ARBA" id="ARBA00022692"/>
    </source>
</evidence>
<comment type="subunit">
    <text evidence="7">The complex comprises the extracytoplasmic solute receptor protein and the two transmembrane proteins.</text>
</comment>
<evidence type="ECO:0000313" key="9">
    <source>
        <dbReference type="EMBL" id="TCT13556.1"/>
    </source>
</evidence>
<dbReference type="InterPro" id="IPR010656">
    <property type="entry name" value="DctM"/>
</dbReference>
<dbReference type="GO" id="GO:0005886">
    <property type="term" value="C:plasma membrane"/>
    <property type="evidence" value="ECO:0007669"/>
    <property type="project" value="UniProtKB-SubCell"/>
</dbReference>
<reference evidence="9 10" key="1">
    <citation type="submission" date="2019-03" db="EMBL/GenBank/DDBJ databases">
        <title>Genomic Encyclopedia of Type Strains, Phase IV (KMG-IV): sequencing the most valuable type-strain genomes for metagenomic binning, comparative biology and taxonomic classification.</title>
        <authorList>
            <person name="Goeker M."/>
        </authorList>
    </citation>
    <scope>NUCLEOTIDE SEQUENCE [LARGE SCALE GENOMIC DNA]</scope>
    <source>
        <strain evidence="9 10">DSM 19345</strain>
    </source>
</reference>
<feature type="transmembrane region" description="Helical" evidence="7">
    <location>
        <begin position="358"/>
        <end position="381"/>
    </location>
</feature>
<feature type="domain" description="TRAP C4-dicarboxylate transport system permease DctM subunit" evidence="8">
    <location>
        <begin position="7"/>
        <end position="416"/>
    </location>
</feature>
<dbReference type="AlphaFoldDB" id="A0A4R3MND5"/>
<feature type="transmembrane region" description="Helical" evidence="7">
    <location>
        <begin position="170"/>
        <end position="193"/>
    </location>
</feature>
<keyword evidence="10" id="KW-1185">Reference proteome</keyword>
<accession>A0A4R3MND5</accession>
<keyword evidence="7" id="KW-0813">Transport</keyword>
<feature type="transmembrane region" description="Helical" evidence="7">
    <location>
        <begin position="54"/>
        <end position="74"/>
    </location>
</feature>
<evidence type="ECO:0000256" key="6">
    <source>
        <dbReference type="ARBA" id="ARBA00023136"/>
    </source>
</evidence>
<gene>
    <name evidence="9" type="ORF">EDC22_101424</name>
</gene>
<dbReference type="OrthoDB" id="9790209at2"/>
<evidence type="ECO:0000256" key="2">
    <source>
        <dbReference type="ARBA" id="ARBA00022475"/>
    </source>
</evidence>
<dbReference type="InterPro" id="IPR004681">
    <property type="entry name" value="TRAP_DctM"/>
</dbReference>
<evidence type="ECO:0000313" key="10">
    <source>
        <dbReference type="Proteomes" id="UP000295678"/>
    </source>
</evidence>
<feature type="transmembrane region" description="Helical" evidence="7">
    <location>
        <begin position="333"/>
        <end position="352"/>
    </location>
</feature>
<feature type="transmembrane region" description="Helical" evidence="7">
    <location>
        <begin position="271"/>
        <end position="292"/>
    </location>
</feature>
<dbReference type="PIRSF" id="PIRSF006066">
    <property type="entry name" value="HI0050"/>
    <property type="match status" value="1"/>
</dbReference>
<proteinExistence type="inferred from homology"/>
<evidence type="ECO:0000256" key="3">
    <source>
        <dbReference type="ARBA" id="ARBA00022519"/>
    </source>
</evidence>
<feature type="transmembrane region" description="Helical" evidence="7">
    <location>
        <begin position="304"/>
        <end position="326"/>
    </location>
</feature>
<feature type="transmembrane region" description="Helical" evidence="7">
    <location>
        <begin position="6"/>
        <end position="34"/>
    </location>
</feature>
<dbReference type="PANTHER" id="PTHR33362">
    <property type="entry name" value="SIALIC ACID TRAP TRANSPORTER PERMEASE PROTEIN SIAT-RELATED"/>
    <property type="match status" value="1"/>
</dbReference>
<dbReference type="GO" id="GO:0022857">
    <property type="term" value="F:transmembrane transporter activity"/>
    <property type="evidence" value="ECO:0007669"/>
    <property type="project" value="UniProtKB-UniRule"/>
</dbReference>
<evidence type="ECO:0000256" key="5">
    <source>
        <dbReference type="ARBA" id="ARBA00022989"/>
    </source>
</evidence>
<name>A0A4R3MND5_9HYPH</name>
<feature type="transmembrane region" description="Helical" evidence="7">
    <location>
        <begin position="241"/>
        <end position="259"/>
    </location>
</feature>
<organism evidence="9 10">
    <name type="scientific">Tepidamorphus gemmatus</name>
    <dbReference type="NCBI Taxonomy" id="747076"/>
    <lineage>
        <taxon>Bacteria</taxon>
        <taxon>Pseudomonadati</taxon>
        <taxon>Pseudomonadota</taxon>
        <taxon>Alphaproteobacteria</taxon>
        <taxon>Hyphomicrobiales</taxon>
        <taxon>Tepidamorphaceae</taxon>
        <taxon>Tepidamorphus</taxon>
    </lineage>
</organism>
<comment type="subcellular location">
    <subcellularLocation>
        <location evidence="1 7">Cell inner membrane</location>
        <topology evidence="1 7">Multi-pass membrane protein</topology>
    </subcellularLocation>
</comment>
<keyword evidence="6 7" id="KW-0472">Membrane</keyword>
<comment type="similarity">
    <text evidence="7">Belongs to the TRAP transporter large permease family.</text>
</comment>
<keyword evidence="4 7" id="KW-0812">Transmembrane</keyword>
<keyword evidence="2" id="KW-1003">Cell membrane</keyword>
<dbReference type="Pfam" id="PF06808">
    <property type="entry name" value="DctM"/>
    <property type="match status" value="1"/>
</dbReference>
<keyword evidence="5 7" id="KW-1133">Transmembrane helix</keyword>
<feature type="transmembrane region" description="Helical" evidence="7">
    <location>
        <begin position="393"/>
        <end position="420"/>
    </location>
</feature>
<comment type="function">
    <text evidence="7">Part of the tripartite ATP-independent periplasmic (TRAP) transport system.</text>
</comment>
<sequence>MLLTLLFVLLLGMILLGFPVAVALIGSSAVYILLSGRVPDVVVMHRVINGVDSFPLLAIPFFILAGNLMNTAGITERIFEFAKALVGWMRGGLAHVNIGASVIFAGMSGAAVADAGGLGSIEIKAMRDAKYDPGFAVGVTAASSTIGPIIPPSLPMVIYGVMAGASIGQLFAAGFIPGLLMALALMVMVFIYARIRNYPRDQAFRISVLGQSFARAFLSLLTPVIIVGGILFGLFTPTEAAIAACFWALFLGLVIYRTLTWRRFLRVSFDTIETTAVVLFIVGGASIFAWILTSTRVTEQFAALILTISDNPIIVLLLINLILLVVGCFLETVAAITILVPVLLPVVVKVGVDPVHFGVIMVLNLMIGLLTPPIGMVLYVLSRVAKLPFERCVVATAPFLVPLVTVLLLVTLIPGLSMWLPTLIYR</sequence>
<evidence type="ECO:0000256" key="1">
    <source>
        <dbReference type="ARBA" id="ARBA00004429"/>
    </source>
</evidence>
<feature type="transmembrane region" description="Helical" evidence="7">
    <location>
        <begin position="134"/>
        <end position="150"/>
    </location>
</feature>
<dbReference type="NCBIfam" id="TIGR00786">
    <property type="entry name" value="dctM"/>
    <property type="match status" value="1"/>
</dbReference>
<feature type="transmembrane region" description="Helical" evidence="7">
    <location>
        <begin position="213"/>
        <end position="235"/>
    </location>
</feature>
<comment type="caution">
    <text evidence="9">The sequence shown here is derived from an EMBL/GenBank/DDBJ whole genome shotgun (WGS) entry which is preliminary data.</text>
</comment>
<dbReference type="PANTHER" id="PTHR33362:SF3">
    <property type="entry name" value="SIALIC ACID TRAP TRANSPORTER PERMEASE PROTEIN SIAT"/>
    <property type="match status" value="1"/>
</dbReference>
<feature type="transmembrane region" description="Helical" evidence="7">
    <location>
        <begin position="94"/>
        <end position="113"/>
    </location>
</feature>